<dbReference type="InterPro" id="IPR029058">
    <property type="entry name" value="AB_hydrolase_fold"/>
</dbReference>
<dbReference type="Proteomes" id="UP000556700">
    <property type="component" value="Unassembled WGS sequence"/>
</dbReference>
<dbReference type="RefSeq" id="WP_031455127.1">
    <property type="nucleotide sequence ID" value="NZ_CAIJDO010000127.1"/>
</dbReference>
<dbReference type="Gene3D" id="3.40.50.1820">
    <property type="entry name" value="alpha/beta hydrolase"/>
    <property type="match status" value="1"/>
</dbReference>
<comment type="caution">
    <text evidence="2">The sequence shown here is derived from an EMBL/GenBank/DDBJ whole genome shotgun (WGS) entry which is preliminary data.</text>
</comment>
<dbReference type="SUPFAM" id="SSF53474">
    <property type="entry name" value="alpha/beta-Hydrolases"/>
    <property type="match status" value="1"/>
</dbReference>
<keyword evidence="2" id="KW-0378">Hydrolase</keyword>
<dbReference type="EMBL" id="CAIJDO010000127">
    <property type="protein sequence ID" value="CAD0004299.1"/>
    <property type="molecule type" value="Genomic_DNA"/>
</dbReference>
<protein>
    <submittedName>
        <fullName evidence="2">Alpha/beta hydrolase</fullName>
    </submittedName>
</protein>
<organism evidence="2 3">
    <name type="scientific">Flavobacterium chungangense</name>
    <dbReference type="NCBI Taxonomy" id="554283"/>
    <lineage>
        <taxon>Bacteria</taxon>
        <taxon>Pseudomonadati</taxon>
        <taxon>Bacteroidota</taxon>
        <taxon>Flavobacteriia</taxon>
        <taxon>Flavobacteriales</taxon>
        <taxon>Flavobacteriaceae</taxon>
        <taxon>Flavobacterium</taxon>
    </lineage>
</organism>
<feature type="domain" description="AB hydrolase-1" evidence="1">
    <location>
        <begin position="21"/>
        <end position="245"/>
    </location>
</feature>
<dbReference type="PRINTS" id="PR00111">
    <property type="entry name" value="ABHYDROLASE"/>
</dbReference>
<name>A0A6V6YY95_9FLAO</name>
<dbReference type="InterPro" id="IPR000073">
    <property type="entry name" value="AB_hydrolase_1"/>
</dbReference>
<evidence type="ECO:0000259" key="1">
    <source>
        <dbReference type="Pfam" id="PF00561"/>
    </source>
</evidence>
<evidence type="ECO:0000313" key="3">
    <source>
        <dbReference type="Proteomes" id="UP000556700"/>
    </source>
</evidence>
<gene>
    <name evidence="2" type="ORF">FLACHUCJ7_01804</name>
</gene>
<sequence length="268" mass="30453">MKTLLYKNTKISYTDSGDGNTIVFLHGFLENKKMWQDYVALFSENYRVITIDLLGHGESDCLGYVHSMEANANVVHEVLEELHIQKAIIVGHSMGGYVGLAFAELYPKKIQKLVLLNSTSKEDSAEKKLNRTRAIKAVKQNYVNFVSLAIANLFSENNRDRLSKEIENVKTEALKTPLQGIVASLEGMKIRKDRESLLKQNIFPILLVLGKRDPVLNYNESISQIDNTSAQLISFEDGHMSQIENKEELKKVLEIFFNKRSSNKKDRS</sequence>
<reference evidence="2 3" key="1">
    <citation type="submission" date="2020-06" db="EMBL/GenBank/DDBJ databases">
        <authorList>
            <person name="Criscuolo A."/>
        </authorList>
    </citation>
    <scope>NUCLEOTIDE SEQUENCE [LARGE SCALE GENOMIC DNA]</scope>
    <source>
        <strain evidence="3">CIP 110025</strain>
    </source>
</reference>
<proteinExistence type="predicted"/>
<evidence type="ECO:0000313" key="2">
    <source>
        <dbReference type="EMBL" id="CAD0004299.1"/>
    </source>
</evidence>
<dbReference type="GO" id="GO:0016787">
    <property type="term" value="F:hydrolase activity"/>
    <property type="evidence" value="ECO:0007669"/>
    <property type="project" value="UniProtKB-KW"/>
</dbReference>
<accession>A0A6V6YY95</accession>
<dbReference type="Pfam" id="PF00561">
    <property type="entry name" value="Abhydrolase_1"/>
    <property type="match status" value="1"/>
</dbReference>
<keyword evidence="3" id="KW-1185">Reference proteome</keyword>
<dbReference type="PANTHER" id="PTHR43798">
    <property type="entry name" value="MONOACYLGLYCEROL LIPASE"/>
    <property type="match status" value="1"/>
</dbReference>
<dbReference type="InterPro" id="IPR050266">
    <property type="entry name" value="AB_hydrolase_sf"/>
</dbReference>
<dbReference type="AlphaFoldDB" id="A0A6V6YY95"/>